<accession>A0ABT6WWI5</accession>
<evidence type="ECO:0000313" key="2">
    <source>
        <dbReference type="Proteomes" id="UP001241758"/>
    </source>
</evidence>
<keyword evidence="2" id="KW-1185">Reference proteome</keyword>
<evidence type="ECO:0000313" key="1">
    <source>
        <dbReference type="EMBL" id="MDI6104059.1"/>
    </source>
</evidence>
<name>A0ABT6WWI5_9ACTN</name>
<dbReference type="RefSeq" id="WP_282765313.1">
    <property type="nucleotide sequence ID" value="NZ_JASCTH010000029.1"/>
</dbReference>
<gene>
    <name evidence="1" type="ORF">QLQ12_36260</name>
</gene>
<sequence>MAKSGRITAAQHNAADAANLGEVAHALGWFYCCAEDSGVVGAVNVTGAAAVGVRASTRDPDGFGVWVEKPSGAVVELMLGPYPEVDEARQVMLAVLDHAFNNAKR</sequence>
<comment type="caution">
    <text evidence="1">The sequence shown here is derived from an EMBL/GenBank/DDBJ whole genome shotgun (WGS) entry which is preliminary data.</text>
</comment>
<organism evidence="1 2">
    <name type="scientific">Actinoplanes sandaracinus</name>
    <dbReference type="NCBI Taxonomy" id="3045177"/>
    <lineage>
        <taxon>Bacteria</taxon>
        <taxon>Bacillati</taxon>
        <taxon>Actinomycetota</taxon>
        <taxon>Actinomycetes</taxon>
        <taxon>Micromonosporales</taxon>
        <taxon>Micromonosporaceae</taxon>
        <taxon>Actinoplanes</taxon>
    </lineage>
</organism>
<protein>
    <submittedName>
        <fullName evidence="1">Uncharacterized protein</fullName>
    </submittedName>
</protein>
<dbReference type="Proteomes" id="UP001241758">
    <property type="component" value="Unassembled WGS sequence"/>
</dbReference>
<dbReference type="EMBL" id="JASCTH010000029">
    <property type="protein sequence ID" value="MDI6104059.1"/>
    <property type="molecule type" value="Genomic_DNA"/>
</dbReference>
<proteinExistence type="predicted"/>
<reference evidence="1 2" key="1">
    <citation type="submission" date="2023-05" db="EMBL/GenBank/DDBJ databases">
        <title>Actinoplanes sp. NEAU-A12 genome sequencing.</title>
        <authorList>
            <person name="Wang Z.-S."/>
        </authorList>
    </citation>
    <scope>NUCLEOTIDE SEQUENCE [LARGE SCALE GENOMIC DNA]</scope>
    <source>
        <strain evidence="1 2">NEAU-A12</strain>
    </source>
</reference>